<evidence type="ECO:0000313" key="2">
    <source>
        <dbReference type="EMBL" id="EBM9017605.1"/>
    </source>
</evidence>
<feature type="non-terminal residue" evidence="2">
    <location>
        <position position="1"/>
    </location>
</feature>
<feature type="region of interest" description="Disordered" evidence="1">
    <location>
        <begin position="166"/>
        <end position="194"/>
    </location>
</feature>
<evidence type="ECO:0000256" key="1">
    <source>
        <dbReference type="SAM" id="MobiDB-lite"/>
    </source>
</evidence>
<name>A0A5T7GJF7_SALIN</name>
<dbReference type="EMBL" id="AAGEAS010000022">
    <property type="protein sequence ID" value="EBM9017605.1"/>
    <property type="molecule type" value="Genomic_DNA"/>
</dbReference>
<protein>
    <submittedName>
        <fullName evidence="2">Phage gp6-like head-tail connector protein</fullName>
    </submittedName>
</protein>
<accession>A0A5T7GJF7</accession>
<gene>
    <name evidence="2" type="ORF">E5861_18770</name>
</gene>
<dbReference type="AlphaFoldDB" id="A0A5T7GJF7"/>
<comment type="caution">
    <text evidence="2">The sequence shown here is derived from an EMBL/GenBank/DDBJ whole genome shotgun (WGS) entry which is preliminary data.</text>
</comment>
<sequence>PQDGKSVTVDDVQPMIQELVSSAIPEFPDVKSLVREAVALLPPPEPGRDGEDGRDALSLEILPFIDEGKSYPRGSYATHNGGLWRAYEKTHGMRGWECLVDGVAGIDIQHSEQRSFTLTVNRTSGASETKSFDVPVMIYQGVYKSGQEYLPGDTVTWGGSLWHCDEKTQDKPGENGSKGWTLAAKRGRDGRDKT</sequence>
<organism evidence="2">
    <name type="scientific">Salmonella infantis</name>
    <dbReference type="NCBI Taxonomy" id="595"/>
    <lineage>
        <taxon>Bacteria</taxon>
        <taxon>Pseudomonadati</taxon>
        <taxon>Pseudomonadota</taxon>
        <taxon>Gammaproteobacteria</taxon>
        <taxon>Enterobacterales</taxon>
        <taxon>Enterobacteriaceae</taxon>
        <taxon>Salmonella</taxon>
    </lineage>
</organism>
<dbReference type="Gene3D" id="2.10.10.90">
    <property type="match status" value="1"/>
</dbReference>
<reference evidence="2" key="1">
    <citation type="submission" date="2019-06" db="EMBL/GenBank/DDBJ databases">
        <authorList>
            <consortium name="NARMS: The National Antimicrobial Resistance Monitoring System"/>
        </authorList>
    </citation>
    <scope>NUCLEOTIDE SEQUENCE</scope>
    <source>
        <strain evidence="2">FSIS11919680</strain>
    </source>
</reference>
<proteinExistence type="predicted"/>